<evidence type="ECO:0000313" key="5">
    <source>
        <dbReference type="Proteomes" id="UP000192257"/>
    </source>
</evidence>
<name>A0A1X0NVK6_9TRYP</name>
<keyword evidence="1" id="KW-0175">Coiled coil</keyword>
<organism evidence="4 5">
    <name type="scientific">Trypanosoma theileri</name>
    <dbReference type="NCBI Taxonomy" id="67003"/>
    <lineage>
        <taxon>Eukaryota</taxon>
        <taxon>Discoba</taxon>
        <taxon>Euglenozoa</taxon>
        <taxon>Kinetoplastea</taxon>
        <taxon>Metakinetoplastina</taxon>
        <taxon>Trypanosomatida</taxon>
        <taxon>Trypanosomatidae</taxon>
        <taxon>Trypanosoma</taxon>
    </lineage>
</organism>
<keyword evidence="3" id="KW-0472">Membrane</keyword>
<reference evidence="4 5" key="1">
    <citation type="submission" date="2017-03" db="EMBL/GenBank/DDBJ databases">
        <title>An alternative strategy for trypanosome survival in the mammalian bloodstream revealed through genome and transcriptome analysis of the ubiquitous bovine parasite Trypanosoma (Megatrypanum) theileri.</title>
        <authorList>
            <person name="Kelly S."/>
            <person name="Ivens A."/>
            <person name="Mott A."/>
            <person name="O'Neill E."/>
            <person name="Emms D."/>
            <person name="Macleod O."/>
            <person name="Voorheis P."/>
            <person name="Matthews J."/>
            <person name="Matthews K."/>
            <person name="Carrington M."/>
        </authorList>
    </citation>
    <scope>NUCLEOTIDE SEQUENCE [LARGE SCALE GENOMIC DNA]</scope>
    <source>
        <strain evidence="4">Edinburgh</strain>
    </source>
</reference>
<protein>
    <recommendedName>
        <fullName evidence="6">Transmembrane protein</fullName>
    </recommendedName>
</protein>
<evidence type="ECO:0000256" key="1">
    <source>
        <dbReference type="SAM" id="Coils"/>
    </source>
</evidence>
<gene>
    <name evidence="4" type="ORF">TM35_000171210</name>
</gene>
<comment type="caution">
    <text evidence="4">The sequence shown here is derived from an EMBL/GenBank/DDBJ whole genome shotgun (WGS) entry which is preliminary data.</text>
</comment>
<feature type="coiled-coil region" evidence="1">
    <location>
        <begin position="396"/>
        <end position="493"/>
    </location>
</feature>
<sequence>MSALIQRLMELGEEPSNTHRLTTSSELNNKATKDELVSQVVQLQNQLADQKRKYDDLLADATKLRSEYDAYRRMAEREKRQYVEQRSEDRRMLDELRRAGASGKMDETYVRETEAKVADLQDRLRKALEEVERTYKRQLEAEHARVAAETAKKDEVQELCQQFERFKETMRQRNEQLEQQLSEARKAVVVSTASSQLSSTQQDKALTAVSNGGSEVKEDEIPSGAGVTVNDDVSHLQALLSAASQREKQLQTELAAEQTRYQRQVEEANWETMEAGKKIAELRTEIDTWRSKTSQLESALESKGEEHTLKERDLRHSLRQAEDNVARLQRELQDVKETAENKRQEYEHALIREREAVAKRTVMADEAECLTKSVNEAMQEQRVHYERLLHEREVALQEQQGICRALEAALRESREDKHQQTDRMDDLRQELDQCQHTISELELMQAQSQRLIALREEEVMSKEGERQKLRRLLREEEEAHHRTRQRMVELETQQSETELISARHAAVTEETSNRLVALERECNSARGLVEVQQSQLQTKEQTIRQLQLQLDELIAQSAKFAYYREEQAAKARQFEGRIRELEAERSASVIQQLQTENFSAQPIFSTAPLPNVGNASNNNTSSPFELLYAAPSERVRQQFVSEAVMSARKLRLAASSRLRKVVLFSMACILIVILTASYFTASPNANSVGAMDAAIDSLQQRYTSASEALKKCQASLAMCSKK</sequence>
<dbReference type="PANTHER" id="PTHR45615:SF63">
    <property type="entry name" value="CHROMOSOME UNDETERMINED SCAFFOLD_10, WHOLE GENOME SHOTGUN SEQUENCE"/>
    <property type="match status" value="1"/>
</dbReference>
<dbReference type="Proteomes" id="UP000192257">
    <property type="component" value="Unassembled WGS sequence"/>
</dbReference>
<evidence type="ECO:0008006" key="6">
    <source>
        <dbReference type="Google" id="ProtNLM"/>
    </source>
</evidence>
<accession>A0A1X0NVK6</accession>
<evidence type="ECO:0000256" key="3">
    <source>
        <dbReference type="SAM" id="Phobius"/>
    </source>
</evidence>
<proteinExistence type="predicted"/>
<evidence type="ECO:0000256" key="2">
    <source>
        <dbReference type="SAM" id="MobiDB-lite"/>
    </source>
</evidence>
<feature type="coiled-coil region" evidence="1">
    <location>
        <begin position="240"/>
        <end position="356"/>
    </location>
</feature>
<keyword evidence="3" id="KW-0812">Transmembrane</keyword>
<dbReference type="OrthoDB" id="252736at2759"/>
<feature type="region of interest" description="Disordered" evidence="2">
    <location>
        <begin position="201"/>
        <end position="227"/>
    </location>
</feature>
<dbReference type="VEuPathDB" id="TriTrypDB:TM35_000171210"/>
<dbReference type="EMBL" id="NBCO01000017">
    <property type="protein sequence ID" value="ORC88249.1"/>
    <property type="molecule type" value="Genomic_DNA"/>
</dbReference>
<dbReference type="PANTHER" id="PTHR45615">
    <property type="entry name" value="MYOSIN HEAVY CHAIN, NON-MUSCLE"/>
    <property type="match status" value="1"/>
</dbReference>
<feature type="coiled-coil region" evidence="1">
    <location>
        <begin position="33"/>
        <end position="187"/>
    </location>
</feature>
<evidence type="ECO:0000313" key="4">
    <source>
        <dbReference type="EMBL" id="ORC88249.1"/>
    </source>
</evidence>
<dbReference type="GeneID" id="39985980"/>
<dbReference type="AlphaFoldDB" id="A0A1X0NVK6"/>
<keyword evidence="5" id="KW-1185">Reference proteome</keyword>
<keyword evidence="3" id="KW-1133">Transmembrane helix</keyword>
<feature type="coiled-coil region" evidence="1">
    <location>
        <begin position="529"/>
        <end position="584"/>
    </location>
</feature>
<feature type="transmembrane region" description="Helical" evidence="3">
    <location>
        <begin position="661"/>
        <end position="681"/>
    </location>
</feature>
<dbReference type="RefSeq" id="XP_028882315.1">
    <property type="nucleotide sequence ID" value="XM_029026200.1"/>
</dbReference>